<dbReference type="AlphaFoldDB" id="A0A9R1WQ05"/>
<reference evidence="2 3" key="1">
    <citation type="journal article" date="2017" name="Nat. Commun.">
        <title>Genome assembly with in vitro proximity ligation data and whole-genome triplication in lettuce.</title>
        <authorList>
            <person name="Reyes-Chin-Wo S."/>
            <person name="Wang Z."/>
            <person name="Yang X."/>
            <person name="Kozik A."/>
            <person name="Arikit S."/>
            <person name="Song C."/>
            <person name="Xia L."/>
            <person name="Froenicke L."/>
            <person name="Lavelle D.O."/>
            <person name="Truco M.J."/>
            <person name="Xia R."/>
            <person name="Zhu S."/>
            <person name="Xu C."/>
            <person name="Xu H."/>
            <person name="Xu X."/>
            <person name="Cox K."/>
            <person name="Korf I."/>
            <person name="Meyers B.C."/>
            <person name="Michelmore R.W."/>
        </authorList>
    </citation>
    <scope>NUCLEOTIDE SEQUENCE [LARGE SCALE GENOMIC DNA]</scope>
    <source>
        <strain evidence="3">cv. Salinas</strain>
        <tissue evidence="2">Seedlings</tissue>
    </source>
</reference>
<feature type="transmembrane region" description="Helical" evidence="1">
    <location>
        <begin position="7"/>
        <end position="29"/>
    </location>
</feature>
<keyword evidence="1" id="KW-0812">Transmembrane</keyword>
<gene>
    <name evidence="2" type="ORF">LSAT_V11C100018770</name>
</gene>
<comment type="caution">
    <text evidence="2">The sequence shown here is derived from an EMBL/GenBank/DDBJ whole genome shotgun (WGS) entry which is preliminary data.</text>
</comment>
<keyword evidence="3" id="KW-1185">Reference proteome</keyword>
<organism evidence="2 3">
    <name type="scientific">Lactuca sativa</name>
    <name type="common">Garden lettuce</name>
    <dbReference type="NCBI Taxonomy" id="4236"/>
    <lineage>
        <taxon>Eukaryota</taxon>
        <taxon>Viridiplantae</taxon>
        <taxon>Streptophyta</taxon>
        <taxon>Embryophyta</taxon>
        <taxon>Tracheophyta</taxon>
        <taxon>Spermatophyta</taxon>
        <taxon>Magnoliopsida</taxon>
        <taxon>eudicotyledons</taxon>
        <taxon>Gunneridae</taxon>
        <taxon>Pentapetalae</taxon>
        <taxon>asterids</taxon>
        <taxon>campanulids</taxon>
        <taxon>Asterales</taxon>
        <taxon>Asteraceae</taxon>
        <taxon>Cichorioideae</taxon>
        <taxon>Cichorieae</taxon>
        <taxon>Lactucinae</taxon>
        <taxon>Lactuca</taxon>
    </lineage>
</organism>
<evidence type="ECO:0000313" key="3">
    <source>
        <dbReference type="Proteomes" id="UP000235145"/>
    </source>
</evidence>
<keyword evidence="1" id="KW-0472">Membrane</keyword>
<name>A0A9R1WQ05_LACSA</name>
<keyword evidence="1" id="KW-1133">Transmembrane helix</keyword>
<evidence type="ECO:0000256" key="1">
    <source>
        <dbReference type="SAM" id="Phobius"/>
    </source>
</evidence>
<sequence>MKGTSGQFMVVGALIATILFAVVFTIQVVTTKMVFQYTLPKGLFISFAIMHAISLVLSSTSIFGFLFILTSLAFFFKSNTQKNIDLSWNTFPLNNDGSNSYLHICCYAYDFICKTTFFSFDGLVSSNMLFNTSLQIVETIVFL</sequence>
<feature type="transmembrane region" description="Helical" evidence="1">
    <location>
        <begin position="49"/>
        <end position="76"/>
    </location>
</feature>
<dbReference type="Proteomes" id="UP000235145">
    <property type="component" value="Unassembled WGS sequence"/>
</dbReference>
<evidence type="ECO:0000313" key="2">
    <source>
        <dbReference type="EMBL" id="KAJ0226043.1"/>
    </source>
</evidence>
<dbReference type="EMBL" id="NBSK02000001">
    <property type="protein sequence ID" value="KAJ0226043.1"/>
    <property type="molecule type" value="Genomic_DNA"/>
</dbReference>
<proteinExistence type="predicted"/>
<protein>
    <submittedName>
        <fullName evidence="2">Uncharacterized protein</fullName>
    </submittedName>
</protein>
<accession>A0A9R1WQ05</accession>